<reference evidence="2 3" key="1">
    <citation type="submission" date="2016-08" db="EMBL/GenBank/DDBJ databases">
        <authorList>
            <person name="Seilhamer J.J."/>
        </authorList>
    </citation>
    <scope>NUCLEOTIDE SEQUENCE [LARGE SCALE GENOMIC DNA]</scope>
    <source>
        <strain evidence="2 3">NML150140-1</strain>
    </source>
</reference>
<evidence type="ECO:0000313" key="3">
    <source>
        <dbReference type="Proteomes" id="UP000094271"/>
    </source>
</evidence>
<dbReference type="EMBL" id="MEHA01000011">
    <property type="protein sequence ID" value="ODR50347.1"/>
    <property type="molecule type" value="Genomic_DNA"/>
</dbReference>
<feature type="domain" description="Bacteriophage Mu GpT" evidence="1">
    <location>
        <begin position="225"/>
        <end position="291"/>
    </location>
</feature>
<evidence type="ECO:0000259" key="1">
    <source>
        <dbReference type="Pfam" id="PF10124"/>
    </source>
</evidence>
<proteinExistence type="predicted"/>
<comment type="caution">
    <text evidence="2">The sequence shown here is derived from an EMBL/GenBank/DDBJ whole genome shotgun (WGS) entry which is preliminary data.</text>
</comment>
<organism evidence="2 3">
    <name type="scientific">Eisenbergiella tayi</name>
    <dbReference type="NCBI Taxonomy" id="1432052"/>
    <lineage>
        <taxon>Bacteria</taxon>
        <taxon>Bacillati</taxon>
        <taxon>Bacillota</taxon>
        <taxon>Clostridia</taxon>
        <taxon>Lachnospirales</taxon>
        <taxon>Lachnospiraceae</taxon>
        <taxon>Eisenbergiella</taxon>
    </lineage>
</organism>
<evidence type="ECO:0000313" key="2">
    <source>
        <dbReference type="EMBL" id="ODR50347.1"/>
    </source>
</evidence>
<dbReference type="RefSeq" id="WP_069431723.1">
    <property type="nucleotide sequence ID" value="NZ_MEHA01000011.1"/>
</dbReference>
<gene>
    <name evidence="2" type="ORF">BEI59_15940</name>
</gene>
<dbReference type="Pfam" id="PF10124">
    <property type="entry name" value="Mu-like_gpT"/>
    <property type="match status" value="2"/>
</dbReference>
<accession>A0A1E3UGG8</accession>
<sequence length="296" mass="32824">MLVTSAALVQLRVGFSAAFNRGLGNVVTLADKIATTVPSSTASNLYGWLGAIPGLRKWIGEREIQKISENDYTIKNEPFELTVGVKRTDIEDDNYGVYTPFMEGMGESTALHKEQRVAETVKKGFTDLCYDGKPFYSKAHKVGETTYSNLSDAKLSADSFIAARTTMMSLKNDQGQPLNLVPDTLLVPPALEQEARMILEADLINGTTNINKGLAKVEVWTELADQPTQWHLLCTKRSLKPFIFQEREKAKFVAMTKETDENVFMRDEYLYGVNARDGVGYGFWQMAYGSTGTTAG</sequence>
<name>A0A1E3UGG8_9FIRM</name>
<feature type="domain" description="Bacteriophage Mu GpT" evidence="1">
    <location>
        <begin position="10"/>
        <end position="151"/>
    </location>
</feature>
<protein>
    <submittedName>
        <fullName evidence="2">Head protein</fullName>
    </submittedName>
</protein>
<dbReference type="InterPro" id="IPR018774">
    <property type="entry name" value="Phage_Mu_GpT"/>
</dbReference>
<dbReference type="AlphaFoldDB" id="A0A1E3UGG8"/>
<dbReference type="OrthoDB" id="9804833at2"/>
<dbReference type="Proteomes" id="UP000094271">
    <property type="component" value="Unassembled WGS sequence"/>
</dbReference>